<dbReference type="InterPro" id="IPR000742">
    <property type="entry name" value="EGF"/>
</dbReference>
<dbReference type="SUPFAM" id="SSF57196">
    <property type="entry name" value="EGF/Laminin"/>
    <property type="match status" value="1"/>
</dbReference>
<dbReference type="InterPro" id="IPR024731">
    <property type="entry name" value="NELL2-like_EGF"/>
</dbReference>
<evidence type="ECO:0000313" key="9">
    <source>
        <dbReference type="EMBL" id="KAG0561445.1"/>
    </source>
</evidence>
<keyword evidence="4" id="KW-1015">Disulfide bond</keyword>
<feature type="transmembrane region" description="Helical" evidence="6">
    <location>
        <begin position="86"/>
        <end position="108"/>
    </location>
</feature>
<evidence type="ECO:0000256" key="6">
    <source>
        <dbReference type="SAM" id="Phobius"/>
    </source>
</evidence>
<dbReference type="EMBL" id="CM026430">
    <property type="protein sequence ID" value="KAG0561445.1"/>
    <property type="molecule type" value="Genomic_DNA"/>
</dbReference>
<comment type="caution">
    <text evidence="9">The sequence shown here is derived from an EMBL/GenBank/DDBJ whole genome shotgun (WGS) entry which is preliminary data.</text>
</comment>
<dbReference type="Gene3D" id="2.10.25.10">
    <property type="entry name" value="Laminin"/>
    <property type="match status" value="1"/>
</dbReference>
<dbReference type="PROSITE" id="PS00010">
    <property type="entry name" value="ASX_HYDROXYL"/>
    <property type="match status" value="1"/>
</dbReference>
<dbReference type="OrthoDB" id="10045365at2759"/>
<dbReference type="InterPro" id="IPR000152">
    <property type="entry name" value="EGF-type_Asp/Asn_hydroxyl_site"/>
</dbReference>
<dbReference type="PROSITE" id="PS50026">
    <property type="entry name" value="EGF_3"/>
    <property type="match status" value="1"/>
</dbReference>
<name>A0A8T0GSP7_CERPU</name>
<dbReference type="FunFam" id="2.10.25.10:FF:000038">
    <property type="entry name" value="Fibrillin 2"/>
    <property type="match status" value="1"/>
</dbReference>
<dbReference type="Pfam" id="PF12947">
    <property type="entry name" value="EGF_3"/>
    <property type="match status" value="1"/>
</dbReference>
<evidence type="ECO:0000256" key="1">
    <source>
        <dbReference type="ARBA" id="ARBA00022536"/>
    </source>
</evidence>
<keyword evidence="3" id="KW-0677">Repeat</keyword>
<gene>
    <name evidence="9" type="ORF">KC19_9G065100</name>
</gene>
<keyword evidence="6" id="KW-0812">Transmembrane</keyword>
<feature type="chain" id="PRO_5035882071" description="EGF-like domain-containing protein" evidence="7">
    <location>
        <begin position="29"/>
        <end position="159"/>
    </location>
</feature>
<feature type="domain" description="EGF-like" evidence="8">
    <location>
        <begin position="31"/>
        <end position="66"/>
    </location>
</feature>
<comment type="caution">
    <text evidence="5">Lacks conserved residue(s) required for the propagation of feature annotation.</text>
</comment>
<protein>
    <recommendedName>
        <fullName evidence="8">EGF-like domain-containing protein</fullName>
    </recommendedName>
</protein>
<evidence type="ECO:0000256" key="7">
    <source>
        <dbReference type="SAM" id="SignalP"/>
    </source>
</evidence>
<keyword evidence="10" id="KW-1185">Reference proteome</keyword>
<evidence type="ECO:0000256" key="4">
    <source>
        <dbReference type="ARBA" id="ARBA00023157"/>
    </source>
</evidence>
<feature type="signal peptide" evidence="7">
    <location>
        <begin position="1"/>
        <end position="28"/>
    </location>
</feature>
<keyword evidence="6" id="KW-1133">Transmembrane helix</keyword>
<dbReference type="AlphaFoldDB" id="A0A8T0GSP7"/>
<dbReference type="Proteomes" id="UP000822688">
    <property type="component" value="Chromosome 9"/>
</dbReference>
<evidence type="ECO:0000256" key="2">
    <source>
        <dbReference type="ARBA" id="ARBA00022729"/>
    </source>
</evidence>
<keyword evidence="6" id="KW-0472">Membrane</keyword>
<evidence type="ECO:0000256" key="5">
    <source>
        <dbReference type="PROSITE-ProRule" id="PRU00076"/>
    </source>
</evidence>
<evidence type="ECO:0000259" key="8">
    <source>
        <dbReference type="PROSITE" id="PS50026"/>
    </source>
</evidence>
<evidence type="ECO:0000313" key="10">
    <source>
        <dbReference type="Proteomes" id="UP000822688"/>
    </source>
</evidence>
<reference evidence="9" key="1">
    <citation type="submission" date="2020-06" db="EMBL/GenBank/DDBJ databases">
        <title>WGS assembly of Ceratodon purpureus strain R40.</title>
        <authorList>
            <person name="Carey S.B."/>
            <person name="Jenkins J."/>
            <person name="Shu S."/>
            <person name="Lovell J.T."/>
            <person name="Sreedasyam A."/>
            <person name="Maumus F."/>
            <person name="Tiley G.P."/>
            <person name="Fernandez-Pozo N."/>
            <person name="Barry K."/>
            <person name="Chen C."/>
            <person name="Wang M."/>
            <person name="Lipzen A."/>
            <person name="Daum C."/>
            <person name="Saski C.A."/>
            <person name="Payton A.C."/>
            <person name="Mcbreen J.C."/>
            <person name="Conrad R.E."/>
            <person name="Kollar L.M."/>
            <person name="Olsson S."/>
            <person name="Huttunen S."/>
            <person name="Landis J.B."/>
            <person name="Wickett N.J."/>
            <person name="Johnson M.G."/>
            <person name="Rensing S.A."/>
            <person name="Grimwood J."/>
            <person name="Schmutz J."/>
            <person name="Mcdaniel S.F."/>
        </authorList>
    </citation>
    <scope>NUCLEOTIDE SEQUENCE</scope>
    <source>
        <strain evidence="9">R40</strain>
    </source>
</reference>
<keyword evidence="1 5" id="KW-0245">EGF-like domain</keyword>
<accession>A0A8T0GSP7</accession>
<keyword evidence="2 7" id="KW-0732">Signal</keyword>
<sequence length="159" mass="17323">MAGRVWTISALVAVLALFAILEFQTVEAQALVNECRTGASQCDVNAYCYDTISAYRCICRRGWYGDGLRGTGYTGCRRRKLSTWQVATSIVGAILGAILLLCCCLAIIRNCMRARSRRNMAQQGDPAYGYPAQQSYPPQQGVPMYATNNQKVPGPAGVV</sequence>
<proteinExistence type="predicted"/>
<evidence type="ECO:0000256" key="3">
    <source>
        <dbReference type="ARBA" id="ARBA00022737"/>
    </source>
</evidence>
<organism evidence="9 10">
    <name type="scientific">Ceratodon purpureus</name>
    <name type="common">Fire moss</name>
    <name type="synonym">Dicranum purpureum</name>
    <dbReference type="NCBI Taxonomy" id="3225"/>
    <lineage>
        <taxon>Eukaryota</taxon>
        <taxon>Viridiplantae</taxon>
        <taxon>Streptophyta</taxon>
        <taxon>Embryophyta</taxon>
        <taxon>Bryophyta</taxon>
        <taxon>Bryophytina</taxon>
        <taxon>Bryopsida</taxon>
        <taxon>Dicranidae</taxon>
        <taxon>Pseudoditrichales</taxon>
        <taxon>Ditrichaceae</taxon>
        <taxon>Ceratodon</taxon>
    </lineage>
</organism>